<feature type="compositionally biased region" description="Basic and acidic residues" evidence="1">
    <location>
        <begin position="165"/>
        <end position="176"/>
    </location>
</feature>
<dbReference type="EMBL" id="JBFXLS010000026">
    <property type="protein sequence ID" value="KAL2827146.1"/>
    <property type="molecule type" value="Genomic_DNA"/>
</dbReference>
<organism evidence="3 4">
    <name type="scientific">Aspergillus cavernicola</name>
    <dbReference type="NCBI Taxonomy" id="176166"/>
    <lineage>
        <taxon>Eukaryota</taxon>
        <taxon>Fungi</taxon>
        <taxon>Dikarya</taxon>
        <taxon>Ascomycota</taxon>
        <taxon>Pezizomycotina</taxon>
        <taxon>Eurotiomycetes</taxon>
        <taxon>Eurotiomycetidae</taxon>
        <taxon>Eurotiales</taxon>
        <taxon>Aspergillaceae</taxon>
        <taxon>Aspergillus</taxon>
        <taxon>Aspergillus subgen. Nidulantes</taxon>
    </lineage>
</organism>
<feature type="compositionally biased region" description="Low complexity" evidence="1">
    <location>
        <begin position="215"/>
        <end position="230"/>
    </location>
</feature>
<gene>
    <name evidence="3" type="ORF">BDW59DRAFT_58022</name>
</gene>
<keyword evidence="2" id="KW-1133">Transmembrane helix</keyword>
<evidence type="ECO:0000256" key="2">
    <source>
        <dbReference type="SAM" id="Phobius"/>
    </source>
</evidence>
<feature type="transmembrane region" description="Helical" evidence="2">
    <location>
        <begin position="38"/>
        <end position="59"/>
    </location>
</feature>
<feature type="region of interest" description="Disordered" evidence="1">
    <location>
        <begin position="165"/>
        <end position="374"/>
    </location>
</feature>
<dbReference type="PANTHER" id="PTHR40018:SF1">
    <property type="entry name" value="[PSI+] INDUCTION PROTEIN 2"/>
    <property type="match status" value="1"/>
</dbReference>
<keyword evidence="2" id="KW-0472">Membrane</keyword>
<dbReference type="Proteomes" id="UP001610335">
    <property type="component" value="Unassembled WGS sequence"/>
</dbReference>
<keyword evidence="4" id="KW-1185">Reference proteome</keyword>
<comment type="caution">
    <text evidence="3">The sequence shown here is derived from an EMBL/GenBank/DDBJ whole genome shotgun (WGS) entry which is preliminary data.</text>
</comment>
<accession>A0ABR4IHB9</accession>
<dbReference type="InterPro" id="IPR037504">
    <property type="entry name" value="PSI_induc_2"/>
</dbReference>
<keyword evidence="2" id="KW-0812">Transmembrane</keyword>
<sequence length="374" mass="40799">MSPVELPYMSLWARSEAESVPDTFSSWDKCMDKTYCKWPVIVGIIVGGVILLSVIACIVNCLCCGIRCCTGCCGCCCPSPRPKRTKYADDPYHHQPPPMPQMPQMPPPNNEYQGGYQGGYQAPQAPPTYRGAQVARFDTPSSPGASKMNDDALPAMPVWDNAVTRKVEDTDPHSDSVEMEPLNTMTRPPHRTPSAPRANGAGYMGPPPVRTMQNDYYPDSPGYDDPNPYDYHSHGPGHSPASPYDQPYRDNSPGGFHAMSPPNAYSPQPQAHPQYPIGVAVSPTTDMNRPIPFRQPSPGFRQPSPGFRQPSPGFRQPSPGFSQPPSYRGMSPSIPSSPPPPFSAVPIHEVSEPGRPPSLLQSGRKPVPNSYRDV</sequence>
<reference evidence="3 4" key="1">
    <citation type="submission" date="2024-07" db="EMBL/GenBank/DDBJ databases">
        <title>Section-level genome sequencing and comparative genomics of Aspergillus sections Usti and Cavernicolus.</title>
        <authorList>
            <consortium name="Lawrence Berkeley National Laboratory"/>
            <person name="Nybo J.L."/>
            <person name="Vesth T.C."/>
            <person name="Theobald S."/>
            <person name="Frisvad J.C."/>
            <person name="Larsen T.O."/>
            <person name="Kjaerboelling I."/>
            <person name="Rothschild-Mancinelli K."/>
            <person name="Lyhne E.K."/>
            <person name="Kogle M.E."/>
            <person name="Barry K."/>
            <person name="Clum A."/>
            <person name="Na H."/>
            <person name="Ledsgaard L."/>
            <person name="Lin J."/>
            <person name="Lipzen A."/>
            <person name="Kuo A."/>
            <person name="Riley R."/>
            <person name="Mondo S."/>
            <person name="LaButti K."/>
            <person name="Haridas S."/>
            <person name="Pangalinan J."/>
            <person name="Salamov A.A."/>
            <person name="Simmons B.A."/>
            <person name="Magnuson J.K."/>
            <person name="Chen J."/>
            <person name="Drula E."/>
            <person name="Henrissat B."/>
            <person name="Wiebenga A."/>
            <person name="Lubbers R.J."/>
            <person name="Gomes A.C."/>
            <person name="Makela M.R."/>
            <person name="Stajich J."/>
            <person name="Grigoriev I.V."/>
            <person name="Mortensen U.H."/>
            <person name="De vries R.P."/>
            <person name="Baker S.E."/>
            <person name="Andersen M.R."/>
        </authorList>
    </citation>
    <scope>NUCLEOTIDE SEQUENCE [LARGE SCALE GENOMIC DNA]</scope>
    <source>
        <strain evidence="3 4">CBS 600.67</strain>
    </source>
</reference>
<evidence type="ECO:0000313" key="4">
    <source>
        <dbReference type="Proteomes" id="UP001610335"/>
    </source>
</evidence>
<evidence type="ECO:0000256" key="1">
    <source>
        <dbReference type="SAM" id="MobiDB-lite"/>
    </source>
</evidence>
<proteinExistence type="predicted"/>
<evidence type="ECO:0000313" key="3">
    <source>
        <dbReference type="EMBL" id="KAL2827146.1"/>
    </source>
</evidence>
<dbReference type="PANTHER" id="PTHR40018">
    <property type="entry name" value="[PSI+] INDUCTION PROTEIN 2"/>
    <property type="match status" value="1"/>
</dbReference>
<name>A0ABR4IHB9_9EURO</name>
<protein>
    <submittedName>
        <fullName evidence="3">Uncharacterized protein</fullName>
    </submittedName>
</protein>